<dbReference type="PATRIC" id="fig|1317121.7.peg.1821"/>
<dbReference type="GO" id="GO:0006011">
    <property type="term" value="P:UDP-alpha-D-glucose metabolic process"/>
    <property type="evidence" value="ECO:0007669"/>
    <property type="project" value="InterPro"/>
</dbReference>
<dbReference type="STRING" id="1317121.ATO11_20285"/>
<dbReference type="InterPro" id="IPR005771">
    <property type="entry name" value="GalU_uridylyltTrfase_bac/arc"/>
</dbReference>
<dbReference type="PANTHER" id="PTHR43197">
    <property type="entry name" value="UTP--GLUCOSE-1-PHOSPHATE URIDYLYLTRANSFERASE"/>
    <property type="match status" value="1"/>
</dbReference>
<evidence type="ECO:0000256" key="5">
    <source>
        <dbReference type="ARBA" id="ARBA00022695"/>
    </source>
</evidence>
<comment type="caution">
    <text evidence="11">The sequence shown here is derived from an EMBL/GenBank/DDBJ whole genome shotgun (WGS) entry which is preliminary data.</text>
</comment>
<dbReference type="EC" id="2.7.7.9" evidence="2"/>
<feature type="domain" description="Nucleotidyl transferase" evidence="10">
    <location>
        <begin position="14"/>
        <end position="270"/>
    </location>
</feature>
<protein>
    <recommendedName>
        <fullName evidence="3">UTP--glucose-1-phosphate uridylyltransferase</fullName>
        <ecNumber evidence="2">2.7.7.9</ecNumber>
    </recommendedName>
    <alternativeName>
        <fullName evidence="6">Alpha-D-glucosyl-1-phosphate uridylyltransferase</fullName>
    </alternativeName>
    <alternativeName>
        <fullName evidence="7">UDP-glucose pyrophosphorylase</fullName>
    </alternativeName>
    <alternativeName>
        <fullName evidence="8">Uridine diphosphoglucose pyrophosphorylase</fullName>
    </alternativeName>
</protein>
<evidence type="ECO:0000313" key="11">
    <source>
        <dbReference type="EMBL" id="KNG91900.1"/>
    </source>
</evidence>
<dbReference type="InterPro" id="IPR005835">
    <property type="entry name" value="NTP_transferase_dom"/>
</dbReference>
<evidence type="ECO:0000256" key="2">
    <source>
        <dbReference type="ARBA" id="ARBA00012415"/>
    </source>
</evidence>
<dbReference type="RefSeq" id="WP_050532735.1">
    <property type="nucleotide sequence ID" value="NZ_AQQZ01000024.1"/>
</dbReference>
<dbReference type="InterPro" id="IPR029044">
    <property type="entry name" value="Nucleotide-diphossugar_trans"/>
</dbReference>
<evidence type="ECO:0000256" key="3">
    <source>
        <dbReference type="ARBA" id="ARBA00019048"/>
    </source>
</evidence>
<evidence type="ECO:0000256" key="6">
    <source>
        <dbReference type="ARBA" id="ARBA00031455"/>
    </source>
</evidence>
<name>A0A0L1JJG3_9RHOB</name>
<dbReference type="Proteomes" id="UP000036938">
    <property type="component" value="Unassembled WGS sequence"/>
</dbReference>
<evidence type="ECO:0000256" key="9">
    <source>
        <dbReference type="ARBA" id="ARBA00048128"/>
    </source>
</evidence>
<evidence type="ECO:0000256" key="7">
    <source>
        <dbReference type="ARBA" id="ARBA00031959"/>
    </source>
</evidence>
<evidence type="ECO:0000313" key="12">
    <source>
        <dbReference type="Proteomes" id="UP000036938"/>
    </source>
</evidence>
<organism evidence="11 12">
    <name type="scientific">Pseudaestuariivita atlantica</name>
    <dbReference type="NCBI Taxonomy" id="1317121"/>
    <lineage>
        <taxon>Bacteria</taxon>
        <taxon>Pseudomonadati</taxon>
        <taxon>Pseudomonadota</taxon>
        <taxon>Alphaproteobacteria</taxon>
        <taxon>Rhodobacterales</taxon>
        <taxon>Paracoccaceae</taxon>
        <taxon>Pseudaestuariivita</taxon>
    </lineage>
</organism>
<keyword evidence="12" id="KW-1185">Reference proteome</keyword>
<sequence length="298" mass="31706">MTRRSNVTKAVFPVAGLGTRFLPATKSIPKEILPLVDRPLIQYAIDEARAAGIEEFIFVTARGRTTLKDYLDPAPCLSASLKNGNKTDLLAELERTHLPAHSVTFAYQDEPLGLGHAIWCARDLIGNDSFAVILPDDVIASATPCLQQMVEVYPTCGGTLLAAMEVGPESVGSYGILDAVAGAGPLRAVNGMVEKPDPQDAPSNLAVVGRYILHPSVLDHLSRAKPGAGGEIQLTDAIAGEIGRTGVHGYQFAGQRYDCGSKAGYLRATVAFALERPDLHEDFADCLADVARSRIAAE</sequence>
<evidence type="ECO:0000256" key="4">
    <source>
        <dbReference type="ARBA" id="ARBA00022679"/>
    </source>
</evidence>
<keyword evidence="4 11" id="KW-0808">Transferase</keyword>
<dbReference type="OrthoDB" id="9803306at2"/>
<proteinExistence type="inferred from homology"/>
<dbReference type="EMBL" id="AQQZ01000024">
    <property type="protein sequence ID" value="KNG91900.1"/>
    <property type="molecule type" value="Genomic_DNA"/>
</dbReference>
<accession>A0A0L1JJG3</accession>
<evidence type="ECO:0000256" key="8">
    <source>
        <dbReference type="ARBA" id="ARBA00032341"/>
    </source>
</evidence>
<evidence type="ECO:0000256" key="1">
    <source>
        <dbReference type="ARBA" id="ARBA00006890"/>
    </source>
</evidence>
<dbReference type="Pfam" id="PF00483">
    <property type="entry name" value="NTP_transferase"/>
    <property type="match status" value="1"/>
</dbReference>
<dbReference type="SUPFAM" id="SSF53448">
    <property type="entry name" value="Nucleotide-diphospho-sugar transferases"/>
    <property type="match status" value="1"/>
</dbReference>
<comment type="similarity">
    <text evidence="1">Belongs to the UDPGP type 2 family.</text>
</comment>
<keyword evidence="5 11" id="KW-0548">Nucleotidyltransferase</keyword>
<dbReference type="AlphaFoldDB" id="A0A0L1JJG3"/>
<gene>
    <name evidence="11" type="ORF">ATO11_20285</name>
</gene>
<comment type="catalytic activity">
    <reaction evidence="9">
        <text>alpha-D-glucose 1-phosphate + UTP + H(+) = UDP-alpha-D-glucose + diphosphate</text>
        <dbReference type="Rhea" id="RHEA:19889"/>
        <dbReference type="ChEBI" id="CHEBI:15378"/>
        <dbReference type="ChEBI" id="CHEBI:33019"/>
        <dbReference type="ChEBI" id="CHEBI:46398"/>
        <dbReference type="ChEBI" id="CHEBI:58601"/>
        <dbReference type="ChEBI" id="CHEBI:58885"/>
        <dbReference type="EC" id="2.7.7.9"/>
    </reaction>
</comment>
<evidence type="ECO:0000259" key="10">
    <source>
        <dbReference type="Pfam" id="PF00483"/>
    </source>
</evidence>
<dbReference type="Gene3D" id="3.90.550.10">
    <property type="entry name" value="Spore Coat Polysaccharide Biosynthesis Protein SpsA, Chain A"/>
    <property type="match status" value="1"/>
</dbReference>
<dbReference type="CDD" id="cd02541">
    <property type="entry name" value="UGPase_prokaryotic"/>
    <property type="match status" value="1"/>
</dbReference>
<reference evidence="11 12" key="1">
    <citation type="journal article" date="2015" name="Int. J. Syst. Evol. Microbiol.">
        <title>Aestuariivita atlantica sp. nov., isolated from deep sea sediment of the Atlantic Ocean.</title>
        <authorList>
            <person name="Li G."/>
            <person name="Lai Q."/>
            <person name="Du Y."/>
            <person name="Liu X."/>
            <person name="Sun F."/>
            <person name="Shao Z."/>
        </authorList>
    </citation>
    <scope>NUCLEOTIDE SEQUENCE [LARGE SCALE GENOMIC DNA]</scope>
    <source>
        <strain evidence="11 12">22II-S11-z3</strain>
    </source>
</reference>
<dbReference type="GO" id="GO:0003983">
    <property type="term" value="F:UTP:glucose-1-phosphate uridylyltransferase activity"/>
    <property type="evidence" value="ECO:0007669"/>
    <property type="project" value="UniProtKB-EC"/>
</dbReference>
<dbReference type="PANTHER" id="PTHR43197:SF1">
    <property type="entry name" value="UTP--GLUCOSE-1-PHOSPHATE URIDYLYLTRANSFERASE"/>
    <property type="match status" value="1"/>
</dbReference>